<protein>
    <submittedName>
        <fullName evidence="1">Uncharacterized protein</fullName>
    </submittedName>
</protein>
<reference evidence="1" key="1">
    <citation type="submission" date="2014-09" db="EMBL/GenBank/DDBJ databases">
        <authorList>
            <person name="Magalhaes I.L.F."/>
            <person name="Oliveira U."/>
            <person name="Santos F.R."/>
            <person name="Vidigal T.H.D.A."/>
            <person name="Brescovit A.D."/>
            <person name="Santos A.J."/>
        </authorList>
    </citation>
    <scope>NUCLEOTIDE SEQUENCE</scope>
    <source>
        <tissue evidence="1">Shoot tissue taken approximately 20 cm above the soil surface</tissue>
    </source>
</reference>
<name>A0A0A8Y1R1_ARUDO</name>
<sequence length="36" mass="4361">MHLGVLLQQNSGWYNNILATVLLFLQKHFQYLHSWF</sequence>
<evidence type="ECO:0000313" key="1">
    <source>
        <dbReference type="EMBL" id="JAD19080.1"/>
    </source>
</evidence>
<organism evidence="1">
    <name type="scientific">Arundo donax</name>
    <name type="common">Giant reed</name>
    <name type="synonym">Donax arundinaceus</name>
    <dbReference type="NCBI Taxonomy" id="35708"/>
    <lineage>
        <taxon>Eukaryota</taxon>
        <taxon>Viridiplantae</taxon>
        <taxon>Streptophyta</taxon>
        <taxon>Embryophyta</taxon>
        <taxon>Tracheophyta</taxon>
        <taxon>Spermatophyta</taxon>
        <taxon>Magnoliopsida</taxon>
        <taxon>Liliopsida</taxon>
        <taxon>Poales</taxon>
        <taxon>Poaceae</taxon>
        <taxon>PACMAD clade</taxon>
        <taxon>Arundinoideae</taxon>
        <taxon>Arundineae</taxon>
        <taxon>Arundo</taxon>
    </lineage>
</organism>
<dbReference type="EMBL" id="GBRH01278815">
    <property type="protein sequence ID" value="JAD19080.1"/>
    <property type="molecule type" value="Transcribed_RNA"/>
</dbReference>
<accession>A0A0A8Y1R1</accession>
<proteinExistence type="predicted"/>
<dbReference type="AlphaFoldDB" id="A0A0A8Y1R1"/>
<reference evidence="1" key="2">
    <citation type="journal article" date="2015" name="Data Brief">
        <title>Shoot transcriptome of the giant reed, Arundo donax.</title>
        <authorList>
            <person name="Barrero R.A."/>
            <person name="Guerrero F.D."/>
            <person name="Moolhuijzen P."/>
            <person name="Goolsby J.A."/>
            <person name="Tidwell J."/>
            <person name="Bellgard S.E."/>
            <person name="Bellgard M.I."/>
        </authorList>
    </citation>
    <scope>NUCLEOTIDE SEQUENCE</scope>
    <source>
        <tissue evidence="1">Shoot tissue taken approximately 20 cm above the soil surface</tissue>
    </source>
</reference>